<reference evidence="3" key="1">
    <citation type="journal article" date="2020" name="Stud. Mycol.">
        <title>101 Dothideomycetes genomes: a test case for predicting lifestyles and emergence of pathogens.</title>
        <authorList>
            <person name="Haridas S."/>
            <person name="Albert R."/>
            <person name="Binder M."/>
            <person name="Bloem J."/>
            <person name="Labutti K."/>
            <person name="Salamov A."/>
            <person name="Andreopoulos B."/>
            <person name="Baker S."/>
            <person name="Barry K."/>
            <person name="Bills G."/>
            <person name="Bluhm B."/>
            <person name="Cannon C."/>
            <person name="Castanera R."/>
            <person name="Culley D."/>
            <person name="Daum C."/>
            <person name="Ezra D."/>
            <person name="Gonzalez J."/>
            <person name="Henrissat B."/>
            <person name="Kuo A."/>
            <person name="Liang C."/>
            <person name="Lipzen A."/>
            <person name="Lutzoni F."/>
            <person name="Magnuson J."/>
            <person name="Mondo S."/>
            <person name="Nolan M."/>
            <person name="Ohm R."/>
            <person name="Pangilinan J."/>
            <person name="Park H.-J."/>
            <person name="Ramirez L."/>
            <person name="Alfaro M."/>
            <person name="Sun H."/>
            <person name="Tritt A."/>
            <person name="Yoshinaga Y."/>
            <person name="Zwiers L.-H."/>
            <person name="Turgeon B."/>
            <person name="Goodwin S."/>
            <person name="Spatafora J."/>
            <person name="Crous P."/>
            <person name="Grigoriev I."/>
        </authorList>
    </citation>
    <scope>NUCLEOTIDE SEQUENCE</scope>
    <source>
        <strain evidence="3">CBS 480.64</strain>
    </source>
</reference>
<evidence type="ECO:0000256" key="1">
    <source>
        <dbReference type="ARBA" id="ARBA00022737"/>
    </source>
</evidence>
<feature type="non-terminal residue" evidence="3">
    <location>
        <position position="1"/>
    </location>
</feature>
<dbReference type="PANTHER" id="PTHR10039">
    <property type="entry name" value="AMELOGENIN"/>
    <property type="match status" value="1"/>
</dbReference>
<dbReference type="InterPro" id="IPR056884">
    <property type="entry name" value="NPHP3-like_N"/>
</dbReference>
<evidence type="ECO:0000313" key="3">
    <source>
        <dbReference type="EMBL" id="KAF2857121.1"/>
    </source>
</evidence>
<accession>A0A6A7BP03</accession>
<keyword evidence="1" id="KW-0677">Repeat</keyword>
<evidence type="ECO:0000313" key="4">
    <source>
        <dbReference type="Proteomes" id="UP000799421"/>
    </source>
</evidence>
<name>A0A6A7BP03_9PEZI</name>
<dbReference type="EMBL" id="MU006065">
    <property type="protein sequence ID" value="KAF2857121.1"/>
    <property type="molecule type" value="Genomic_DNA"/>
</dbReference>
<keyword evidence="4" id="KW-1185">Reference proteome</keyword>
<gene>
    <name evidence="3" type="ORF">K470DRAFT_284600</name>
</gene>
<organism evidence="3 4">
    <name type="scientific">Piedraia hortae CBS 480.64</name>
    <dbReference type="NCBI Taxonomy" id="1314780"/>
    <lineage>
        <taxon>Eukaryota</taxon>
        <taxon>Fungi</taxon>
        <taxon>Dikarya</taxon>
        <taxon>Ascomycota</taxon>
        <taxon>Pezizomycotina</taxon>
        <taxon>Dothideomycetes</taxon>
        <taxon>Dothideomycetidae</taxon>
        <taxon>Capnodiales</taxon>
        <taxon>Piedraiaceae</taxon>
        <taxon>Piedraia</taxon>
    </lineage>
</organism>
<feature type="domain" description="Nephrocystin 3-like N-terminal" evidence="2">
    <location>
        <begin position="161"/>
        <end position="321"/>
    </location>
</feature>
<evidence type="ECO:0000259" key="2">
    <source>
        <dbReference type="Pfam" id="PF24883"/>
    </source>
</evidence>
<sequence length="628" mass="70877">GIETALGTSYILNIYFDIYGRLNGTPTIGKLYHNMVKLYALILKFVAHARNACEMKRWERVVHSLTGVAIPSFETDHNGMLKTVEHHARTVDREVSEEQRAWLGKAQEEVSERIKGVQQTLDLSALQAVAEATYNSIDYLNADDIGELRLCLVGTRVQIRQKILDWATTVNDQRVFWLSGKAGTGKSTIALTVADELAKQGYLVGSFFFKRGHGELGRACILFPTIARQMADFVPIISYEIAAASKDSPPVNVRPLTTQFDTLIKGPLSGYRTGSATYIRAIVIDALDECEDWGAIGHAMTLWPSLRAQSSMNLRVFLTSRSGNKVGDALGEMGRKDLQHERLEHWQSSTIEDDLRLFCHDELRRLREQSRKESSYDELEDDWPGESVVDKLVDISKPLFIAASTIFREVSNDPRRQLREWVDRLNFTGSEGLNCIYSGILEQASKADPKWLSHFKRAIEPIVVLRAPLSIPALTDLLGEGDNMVVPNALKPLSSVIDFPSGKEVKTGSRATVRIYHESLRDFLMEFNLKNHPQFWIDQEKVHGILMSKCVNLLKKKLVRDVCKQKDPAVKRKDVSAEHVETHISESVQYACRYWVSHAIDSNEAVEDGEKVDLLLRAFLLYWTEAMA</sequence>
<dbReference type="SUPFAM" id="SSF52540">
    <property type="entry name" value="P-loop containing nucleoside triphosphate hydrolases"/>
    <property type="match status" value="1"/>
</dbReference>
<dbReference type="AlphaFoldDB" id="A0A6A7BP03"/>
<proteinExistence type="predicted"/>
<dbReference type="PANTHER" id="PTHR10039:SF14">
    <property type="entry name" value="NACHT DOMAIN-CONTAINING PROTEIN"/>
    <property type="match status" value="1"/>
</dbReference>
<dbReference type="Proteomes" id="UP000799421">
    <property type="component" value="Unassembled WGS sequence"/>
</dbReference>
<dbReference type="OrthoDB" id="674604at2759"/>
<protein>
    <recommendedName>
        <fullName evidence="2">Nephrocystin 3-like N-terminal domain-containing protein</fullName>
    </recommendedName>
</protein>
<dbReference type="InterPro" id="IPR027417">
    <property type="entry name" value="P-loop_NTPase"/>
</dbReference>
<dbReference type="Pfam" id="PF24883">
    <property type="entry name" value="NPHP3_N"/>
    <property type="match status" value="1"/>
</dbReference>